<sequence length="1097" mass="120745">MLLAPGYTVKVPPKAPSLRSEGLCRVVAPLLAAMATFGLACYGARADEPLQYNRDVRPILVDACFACHGPDSASRQAGLRIDRREDAVDGAAIVPGEPDASELIRRVLSEDHSALMPPPESKKRLTDAQKQTLVRWVAQGAPYQPHWSLIAPQRPEPPAVERQGWARNEIDRFVLARLEAEGMAPAPEADRRTLARRACLDATGLPPTPEQIEAFLADDAPDAYERYLDRLLDSPRWGEHRARYWLDAARYGDTHGVHFDNYREMWSYRDWVIAAFNQNMPFDRFTIESLAGDLLPDAGLEQRIASGFNRCNITTNEGGIIDEEYRVLYTRDRTDTTALVWMGMTAGCAVCHDHKFDPLSQKEFYELSAFFNNTTQAAKDGNVKDTPPIVAVPLQKDAPRWKALRTEVPAAEHAAAARREAARPEFDQWLAGANDQDLADWIPTRGLQLLAPLTGGGDELSYTLTGKPATAPRPATVEWRPGKTASKAAYLNQGVALEVAGAGDFERDQAFSAAVWVKLANNDSSGALMARMDDADGHGYRGWDMWFEGRRIGSHLIHNWPDDAVKVVTRDPLPADEWVHVVVTHDGTGKAGGVKVYVNGKSQPVSVQADKLKGTTRTKVPYKIGQRDRGSVLSGVAVEDARVYDRALSESEASGLANATAFAAVIAAQAPDRAAADPDRVTADPVRAAADPVRAAADINALYGWWLTNLDDQGKQLAAAHDALAREQADIQARGTIAHVMQERPEPAKAYVLDRGEYDQRLEEVGPDTPAFLPPFPEELPRNRLGLAKWLVRADHPLTARVTVNRFWQEAFGQGLVRTAGDFGVPGDLPSHPELLDWLAVDFRESGWDIKRLFKQVLSSATYRQSARASAADHARDPDNRLLARGPRFRMDAEMVRDYALAASGLLSDQIGGPSVRPYQPSGVWEAVAMGGSNTRNYQQDAGDALYRRSMYTFWKRAAPPASMDIFNAPSRENCVVVRERTNTPLQALVTLNDPQFVEAARVLATRALKQAPPSFHHRLSYIATRVLAREASGQEKAILQQSLDDLASFYAAHTQEAQQLIEVGESPVDASVAQAELASWTMLANELMNLDEALNK</sequence>
<dbReference type="InterPro" id="IPR011444">
    <property type="entry name" value="DUF1549"/>
</dbReference>
<dbReference type="RefSeq" id="WP_197527057.1">
    <property type="nucleotide sequence ID" value="NZ_CP036291.1"/>
</dbReference>
<evidence type="ECO:0000256" key="2">
    <source>
        <dbReference type="ARBA" id="ARBA00023157"/>
    </source>
</evidence>
<dbReference type="InterPro" id="IPR013320">
    <property type="entry name" value="ConA-like_dom_sf"/>
</dbReference>
<keyword evidence="5" id="KW-1185">Reference proteome</keyword>
<protein>
    <submittedName>
        <fullName evidence="4">Planctomycete cytochrome C</fullName>
    </submittedName>
</protein>
<proteinExistence type="predicted"/>
<dbReference type="Gene3D" id="2.60.120.200">
    <property type="match status" value="1"/>
</dbReference>
<evidence type="ECO:0000313" key="5">
    <source>
        <dbReference type="Proteomes" id="UP000317429"/>
    </source>
</evidence>
<dbReference type="InterPro" id="IPR006558">
    <property type="entry name" value="LamG-like"/>
</dbReference>
<keyword evidence="2" id="KW-1015">Disulfide bond</keyword>
<dbReference type="Proteomes" id="UP000317429">
    <property type="component" value="Chromosome"/>
</dbReference>
<dbReference type="Pfam" id="PF07587">
    <property type="entry name" value="PSD1"/>
    <property type="match status" value="1"/>
</dbReference>
<dbReference type="InterPro" id="IPR011429">
    <property type="entry name" value="Cyt_c_Planctomycete-type"/>
</dbReference>
<organism evidence="4 5">
    <name type="scientific">Pirellulimonas nuda</name>
    <dbReference type="NCBI Taxonomy" id="2528009"/>
    <lineage>
        <taxon>Bacteria</taxon>
        <taxon>Pseudomonadati</taxon>
        <taxon>Planctomycetota</taxon>
        <taxon>Planctomycetia</taxon>
        <taxon>Pirellulales</taxon>
        <taxon>Lacipirellulaceae</taxon>
        <taxon>Pirellulimonas</taxon>
    </lineage>
</organism>
<feature type="domain" description="LamG-like jellyroll fold" evidence="3">
    <location>
        <begin position="509"/>
        <end position="651"/>
    </location>
</feature>
<dbReference type="PANTHER" id="PTHR35889">
    <property type="entry name" value="CYCLOINULO-OLIGOSACCHARIDE FRUCTANOTRANSFERASE-RELATED"/>
    <property type="match status" value="1"/>
</dbReference>
<dbReference type="InterPro" id="IPR036909">
    <property type="entry name" value="Cyt_c-like_dom_sf"/>
</dbReference>
<dbReference type="InterPro" id="IPR022655">
    <property type="entry name" value="DUF1553"/>
</dbReference>
<dbReference type="PANTHER" id="PTHR35889:SF3">
    <property type="entry name" value="F-BOX DOMAIN-CONTAINING PROTEIN"/>
    <property type="match status" value="1"/>
</dbReference>
<dbReference type="SUPFAM" id="SSF49899">
    <property type="entry name" value="Concanavalin A-like lectins/glucanases"/>
    <property type="match status" value="1"/>
</dbReference>
<dbReference type="Pfam" id="PF07583">
    <property type="entry name" value="PSCyt2"/>
    <property type="match status" value="1"/>
</dbReference>
<dbReference type="SUPFAM" id="SSF46626">
    <property type="entry name" value="Cytochrome c"/>
    <property type="match status" value="1"/>
</dbReference>
<gene>
    <name evidence="4" type="ORF">Pla175_44110</name>
</gene>
<dbReference type="AlphaFoldDB" id="A0A518DHQ3"/>
<evidence type="ECO:0000256" key="1">
    <source>
        <dbReference type="ARBA" id="ARBA00022729"/>
    </source>
</evidence>
<dbReference type="Pfam" id="PF13385">
    <property type="entry name" value="Laminin_G_3"/>
    <property type="match status" value="1"/>
</dbReference>
<dbReference type="Pfam" id="PF07635">
    <property type="entry name" value="PSCyt1"/>
    <property type="match status" value="1"/>
</dbReference>
<accession>A0A518DHQ3</accession>
<evidence type="ECO:0000259" key="3">
    <source>
        <dbReference type="SMART" id="SM00560"/>
    </source>
</evidence>
<dbReference type="SMART" id="SM00560">
    <property type="entry name" value="LamGL"/>
    <property type="match status" value="1"/>
</dbReference>
<reference evidence="4 5" key="1">
    <citation type="submission" date="2019-02" db="EMBL/GenBank/DDBJ databases">
        <title>Deep-cultivation of Planctomycetes and their phenomic and genomic characterization uncovers novel biology.</title>
        <authorList>
            <person name="Wiegand S."/>
            <person name="Jogler M."/>
            <person name="Boedeker C."/>
            <person name="Pinto D."/>
            <person name="Vollmers J."/>
            <person name="Rivas-Marin E."/>
            <person name="Kohn T."/>
            <person name="Peeters S.H."/>
            <person name="Heuer A."/>
            <person name="Rast P."/>
            <person name="Oberbeckmann S."/>
            <person name="Bunk B."/>
            <person name="Jeske O."/>
            <person name="Meyerdierks A."/>
            <person name="Storesund J.E."/>
            <person name="Kallscheuer N."/>
            <person name="Luecker S."/>
            <person name="Lage O.M."/>
            <person name="Pohl T."/>
            <person name="Merkel B.J."/>
            <person name="Hornburger P."/>
            <person name="Mueller R.-W."/>
            <person name="Bruemmer F."/>
            <person name="Labrenz M."/>
            <person name="Spormann A.M."/>
            <person name="Op den Camp H."/>
            <person name="Overmann J."/>
            <person name="Amann R."/>
            <person name="Jetten M.S.M."/>
            <person name="Mascher T."/>
            <person name="Medema M.H."/>
            <person name="Devos D.P."/>
            <person name="Kaster A.-K."/>
            <person name="Ovreas L."/>
            <person name="Rohde M."/>
            <person name="Galperin M.Y."/>
            <person name="Jogler C."/>
        </authorList>
    </citation>
    <scope>NUCLEOTIDE SEQUENCE [LARGE SCALE GENOMIC DNA]</scope>
    <source>
        <strain evidence="4 5">Pla175</strain>
    </source>
</reference>
<dbReference type="GO" id="GO:0009055">
    <property type="term" value="F:electron transfer activity"/>
    <property type="evidence" value="ECO:0007669"/>
    <property type="project" value="InterPro"/>
</dbReference>
<keyword evidence="1" id="KW-0732">Signal</keyword>
<dbReference type="EMBL" id="CP036291">
    <property type="protein sequence ID" value="QDU90996.1"/>
    <property type="molecule type" value="Genomic_DNA"/>
</dbReference>
<evidence type="ECO:0000313" key="4">
    <source>
        <dbReference type="EMBL" id="QDU90996.1"/>
    </source>
</evidence>
<dbReference type="GO" id="GO:0020037">
    <property type="term" value="F:heme binding"/>
    <property type="evidence" value="ECO:0007669"/>
    <property type="project" value="InterPro"/>
</dbReference>
<name>A0A518DHQ3_9BACT</name>
<dbReference type="KEGG" id="pnd:Pla175_44110"/>